<feature type="chain" id="PRO_5039760666" description="Carboxylic ester hydrolase" evidence="6">
    <location>
        <begin position="22"/>
        <end position="566"/>
    </location>
</feature>
<dbReference type="Gene3D" id="3.40.50.1820">
    <property type="entry name" value="alpha/beta hydrolase"/>
    <property type="match status" value="1"/>
</dbReference>
<keyword evidence="6" id="KW-0732">Signal</keyword>
<keyword evidence="4" id="KW-1015">Disulfide bond</keyword>
<keyword evidence="2" id="KW-0719">Serine esterase</keyword>
<evidence type="ECO:0000256" key="4">
    <source>
        <dbReference type="ARBA" id="ARBA00023157"/>
    </source>
</evidence>
<keyword evidence="3 6" id="KW-0378">Hydrolase</keyword>
<feature type="signal peptide" evidence="6">
    <location>
        <begin position="1"/>
        <end position="21"/>
    </location>
</feature>
<dbReference type="InterPro" id="IPR002018">
    <property type="entry name" value="CarbesteraseB"/>
</dbReference>
<gene>
    <name evidence="8" type="primary">CarE1</name>
</gene>
<evidence type="ECO:0000256" key="1">
    <source>
        <dbReference type="ARBA" id="ARBA00005964"/>
    </source>
</evidence>
<evidence type="ECO:0000256" key="5">
    <source>
        <dbReference type="ARBA" id="ARBA00023180"/>
    </source>
</evidence>
<dbReference type="InterPro" id="IPR019819">
    <property type="entry name" value="Carboxylesterase_B_CS"/>
</dbReference>
<organism evidence="8">
    <name type="scientific">Bradysia odoriphaga</name>
    <dbReference type="NCBI Taxonomy" id="1564500"/>
    <lineage>
        <taxon>Eukaryota</taxon>
        <taxon>Metazoa</taxon>
        <taxon>Ecdysozoa</taxon>
        <taxon>Arthropoda</taxon>
        <taxon>Hexapoda</taxon>
        <taxon>Insecta</taxon>
        <taxon>Pterygota</taxon>
        <taxon>Neoptera</taxon>
        <taxon>Endopterygota</taxon>
        <taxon>Diptera</taxon>
        <taxon>Nematocera</taxon>
        <taxon>Sciaroidea</taxon>
        <taxon>Sciaridae</taxon>
        <taxon>Bradysia</taxon>
    </lineage>
</organism>
<sequence>MLSALSLLLFCQLLIVTTVNCDKYTVATHSGLVQGVSLRTLEENKEYIAYRGIPYAEPPVGDLRFRVPVPIAPWEGIYQATDYGNSCLVLEQSIFFPWNHTQSEDCLYLNVFTPVTSQKKLNAKKAVMFFIHGGAFTEGDGTNGFYGADFIVEDDVVLVTINYRLGPWGFASFDIEGYTGNMGFKDQQMALEWIHRNIRYFGGDPNLITVFGESAGGAAVHLHMLSSKSRKLMKRAIPMSGSAFTTFANYPPNNHVELFKETFALDAGASGHDVLQFLLDAPVELILEKTPVITLDRNVIGVYFASVIEDPEKAENPFLTRSPREVYRTSYVNVDAMIGGNTAEFIVVFNPADPYSWIEPMRNYSNIGLPFTGLTLSPDSPVYREAAEKIYKFYFGDRELEPTVENLDTFLEMGTDMNFIYPAYQSLKFHSAHANTFCYLNDLTLNLNAVKITGDIEYLDGMAHFEDLQYLFWSKKYAQLYHNVLANPTDPINQKTIRALNFVPKLFTNFAKKGRPTVFGGYSDWCKTCILVTNEGPIPMFGLRRKQMEFWDQIYDSVKPWIVNPF</sequence>
<proteinExistence type="evidence at transcript level"/>
<dbReference type="EC" id="3.1.1.-" evidence="6"/>
<dbReference type="InterPro" id="IPR050309">
    <property type="entry name" value="Type-B_Carboxylest/Lipase"/>
</dbReference>
<dbReference type="AlphaFoldDB" id="A0A9E9L758"/>
<dbReference type="PROSITE" id="PS00122">
    <property type="entry name" value="CARBOXYLESTERASE_B_1"/>
    <property type="match status" value="1"/>
</dbReference>
<name>A0A9E9L758_9DIPT</name>
<dbReference type="GO" id="GO:0052689">
    <property type="term" value="F:carboxylic ester hydrolase activity"/>
    <property type="evidence" value="ECO:0007669"/>
    <property type="project" value="UniProtKB-KW"/>
</dbReference>
<comment type="similarity">
    <text evidence="1 6">Belongs to the type-B carboxylesterase/lipase family.</text>
</comment>
<dbReference type="EMBL" id="OM949006">
    <property type="protein sequence ID" value="WAU86697.1"/>
    <property type="molecule type" value="mRNA"/>
</dbReference>
<accession>A0A9E9L758</accession>
<dbReference type="InterPro" id="IPR029058">
    <property type="entry name" value="AB_hydrolase_fold"/>
</dbReference>
<evidence type="ECO:0000256" key="2">
    <source>
        <dbReference type="ARBA" id="ARBA00022487"/>
    </source>
</evidence>
<dbReference type="SUPFAM" id="SSF53474">
    <property type="entry name" value="alpha/beta-Hydrolases"/>
    <property type="match status" value="1"/>
</dbReference>
<protein>
    <recommendedName>
        <fullName evidence="6">Carboxylic ester hydrolase</fullName>
        <ecNumber evidence="6">3.1.1.-</ecNumber>
    </recommendedName>
</protein>
<evidence type="ECO:0000259" key="7">
    <source>
        <dbReference type="Pfam" id="PF00135"/>
    </source>
</evidence>
<keyword evidence="5" id="KW-0325">Glycoprotein</keyword>
<dbReference type="PANTHER" id="PTHR11559">
    <property type="entry name" value="CARBOXYLESTERASE"/>
    <property type="match status" value="1"/>
</dbReference>
<evidence type="ECO:0000313" key="8">
    <source>
        <dbReference type="EMBL" id="WAU86697.1"/>
    </source>
</evidence>
<evidence type="ECO:0000256" key="3">
    <source>
        <dbReference type="ARBA" id="ARBA00022801"/>
    </source>
</evidence>
<dbReference type="PROSITE" id="PS00941">
    <property type="entry name" value="CARBOXYLESTERASE_B_2"/>
    <property type="match status" value="1"/>
</dbReference>
<reference evidence="8" key="1">
    <citation type="submission" date="2022-03" db="EMBL/GenBank/DDBJ databases">
        <title>Functional characterization of carboxylesterase gene in Bradysia odoriphaga.</title>
        <authorList>
            <person name="Hu M."/>
        </authorList>
    </citation>
    <scope>NUCLEOTIDE SEQUENCE</scope>
</reference>
<dbReference type="Pfam" id="PF00135">
    <property type="entry name" value="COesterase"/>
    <property type="match status" value="1"/>
</dbReference>
<dbReference type="InterPro" id="IPR019826">
    <property type="entry name" value="Carboxylesterase_B_AS"/>
</dbReference>
<feature type="domain" description="Carboxylesterase type B" evidence="7">
    <location>
        <begin position="25"/>
        <end position="528"/>
    </location>
</feature>
<evidence type="ECO:0000256" key="6">
    <source>
        <dbReference type="RuleBase" id="RU361235"/>
    </source>
</evidence>